<dbReference type="Proteomes" id="UP001159364">
    <property type="component" value="Linkage Group LG07"/>
</dbReference>
<dbReference type="SUPFAM" id="SSF52540">
    <property type="entry name" value="P-loop containing nucleoside triphosphate hydrolases"/>
    <property type="match status" value="1"/>
</dbReference>
<accession>A0AAV8SWP0</accession>
<dbReference type="Gene3D" id="3.40.50.300">
    <property type="entry name" value="P-loop containing nucleotide triphosphate hydrolases"/>
    <property type="match status" value="1"/>
</dbReference>
<evidence type="ECO:0000313" key="2">
    <source>
        <dbReference type="Proteomes" id="UP001159364"/>
    </source>
</evidence>
<keyword evidence="2" id="KW-1185">Reference proteome</keyword>
<dbReference type="EMBL" id="JAIWQS010000007">
    <property type="protein sequence ID" value="KAJ8758872.1"/>
    <property type="molecule type" value="Genomic_DNA"/>
</dbReference>
<reference evidence="1 2" key="1">
    <citation type="submission" date="2021-09" db="EMBL/GenBank/DDBJ databases">
        <title>Genomic insights and catalytic innovation underlie evolution of tropane alkaloids biosynthesis.</title>
        <authorList>
            <person name="Wang Y.-J."/>
            <person name="Tian T."/>
            <person name="Huang J.-P."/>
            <person name="Huang S.-X."/>
        </authorList>
    </citation>
    <scope>NUCLEOTIDE SEQUENCE [LARGE SCALE GENOMIC DNA]</scope>
    <source>
        <strain evidence="1">KIB-2018</strain>
        <tissue evidence="1">Leaf</tissue>
    </source>
</reference>
<evidence type="ECO:0000313" key="1">
    <source>
        <dbReference type="EMBL" id="KAJ8758872.1"/>
    </source>
</evidence>
<name>A0AAV8SWP0_9ROSI</name>
<gene>
    <name evidence="1" type="ORF">K2173_002651</name>
</gene>
<dbReference type="InterPro" id="IPR027417">
    <property type="entry name" value="P-loop_NTPase"/>
</dbReference>
<dbReference type="AlphaFoldDB" id="A0AAV8SWP0"/>
<comment type="caution">
    <text evidence="1">The sequence shown here is derived from an EMBL/GenBank/DDBJ whole genome shotgun (WGS) entry which is preliminary data.</text>
</comment>
<protein>
    <submittedName>
        <fullName evidence="1">Uncharacterized protein</fullName>
    </submittedName>
</protein>
<organism evidence="1 2">
    <name type="scientific">Erythroxylum novogranatense</name>
    <dbReference type="NCBI Taxonomy" id="1862640"/>
    <lineage>
        <taxon>Eukaryota</taxon>
        <taxon>Viridiplantae</taxon>
        <taxon>Streptophyta</taxon>
        <taxon>Embryophyta</taxon>
        <taxon>Tracheophyta</taxon>
        <taxon>Spermatophyta</taxon>
        <taxon>Magnoliopsida</taxon>
        <taxon>eudicotyledons</taxon>
        <taxon>Gunneridae</taxon>
        <taxon>Pentapetalae</taxon>
        <taxon>rosids</taxon>
        <taxon>fabids</taxon>
        <taxon>Malpighiales</taxon>
        <taxon>Erythroxylaceae</taxon>
        <taxon>Erythroxylum</taxon>
    </lineage>
</organism>
<sequence>MERCNEVESLVFDLFANLDATEEQLDFPVLYASAKEGWASSTFIKDPPADAKNMSQLLDTIIGHFPSPKASIDAPFQMMGVRGIC</sequence>
<proteinExistence type="predicted"/>